<gene>
    <name evidence="1" type="ORF">FBU59_004862</name>
</gene>
<comment type="caution">
    <text evidence="1">The sequence shown here is derived from an EMBL/GenBank/DDBJ whole genome shotgun (WGS) entry which is preliminary data.</text>
</comment>
<protein>
    <submittedName>
        <fullName evidence="1">Uncharacterized protein</fullName>
    </submittedName>
</protein>
<organism evidence="1 2">
    <name type="scientific">Linderina macrospora</name>
    <dbReference type="NCBI Taxonomy" id="4868"/>
    <lineage>
        <taxon>Eukaryota</taxon>
        <taxon>Fungi</taxon>
        <taxon>Fungi incertae sedis</taxon>
        <taxon>Zoopagomycota</taxon>
        <taxon>Kickxellomycotina</taxon>
        <taxon>Kickxellomycetes</taxon>
        <taxon>Kickxellales</taxon>
        <taxon>Kickxellaceae</taxon>
        <taxon>Linderina</taxon>
    </lineage>
</organism>
<keyword evidence="2" id="KW-1185">Reference proteome</keyword>
<sequence length="284" mass="30204">MVNSAPFQSVNQVGDVEVSWTLGALLLKVSETIPPSYQSIKAKSVPGIRLPDNPGADEEGVELVDDSLWSPLKFVGMRRLYILWSLQPSGTRALLAFTALFTLGLLVGMVYCMLTHRHRKRQWQIVGRQQRLAESGNEFPLSPMGRSARLNRSVPGTPLSASQIGLAEAAASMSDADAYGVESPGRQAKLSPSTYVLDVLSRPFQHGSSGGLGAVGSSVPSTPRMRAMQVAANDAAGAPALTPGGILEPRPRSVVQVAEEVTMSRSSSVNSLVLLNRRRGGGAD</sequence>
<proteinExistence type="predicted"/>
<dbReference type="EMBL" id="JANBPW010003648">
    <property type="protein sequence ID" value="KAJ1937073.1"/>
    <property type="molecule type" value="Genomic_DNA"/>
</dbReference>
<accession>A0ACC1J4B0</accession>
<dbReference type="Proteomes" id="UP001150603">
    <property type="component" value="Unassembled WGS sequence"/>
</dbReference>
<name>A0ACC1J4B0_9FUNG</name>
<evidence type="ECO:0000313" key="1">
    <source>
        <dbReference type="EMBL" id="KAJ1937073.1"/>
    </source>
</evidence>
<evidence type="ECO:0000313" key="2">
    <source>
        <dbReference type="Proteomes" id="UP001150603"/>
    </source>
</evidence>
<reference evidence="1" key="1">
    <citation type="submission" date="2022-07" db="EMBL/GenBank/DDBJ databases">
        <title>Phylogenomic reconstructions and comparative analyses of Kickxellomycotina fungi.</title>
        <authorList>
            <person name="Reynolds N.K."/>
            <person name="Stajich J.E."/>
            <person name="Barry K."/>
            <person name="Grigoriev I.V."/>
            <person name="Crous P."/>
            <person name="Smith M.E."/>
        </authorList>
    </citation>
    <scope>NUCLEOTIDE SEQUENCE</scope>
    <source>
        <strain evidence="1">NRRL 5244</strain>
    </source>
</reference>